<evidence type="ECO:0000256" key="1">
    <source>
        <dbReference type="SAM" id="SignalP"/>
    </source>
</evidence>
<sequence>MRTLASLAAASALTLLSLASPALAAETKGVAPLPAPITITAATPTSEVRAYEAALKAHEASLRQELAANRASLTGEEKAALAARLSRVEYALRTVGSDHAAAQRVASLTGTQTAEMVPSLGLPSR</sequence>
<proteinExistence type="predicted"/>
<dbReference type="EMBL" id="CP051775">
    <property type="protein sequence ID" value="QJE73077.1"/>
    <property type="molecule type" value="Genomic_DNA"/>
</dbReference>
<feature type="chain" id="PRO_5032767196" evidence="1">
    <location>
        <begin position="25"/>
        <end position="125"/>
    </location>
</feature>
<protein>
    <submittedName>
        <fullName evidence="2">Uncharacterized protein</fullName>
    </submittedName>
</protein>
<evidence type="ECO:0000313" key="3">
    <source>
        <dbReference type="Proteomes" id="UP000501891"/>
    </source>
</evidence>
<dbReference type="KEGG" id="acru:HHL28_08275"/>
<keyword evidence="1" id="KW-0732">Signal</keyword>
<reference evidence="2" key="1">
    <citation type="submission" date="2020-04" db="EMBL/GenBank/DDBJ databases">
        <title>A desert anoxygenic phototrophic bacterium fixes CO2 using RubisCO under aerobic conditions.</title>
        <authorList>
            <person name="Tang K."/>
        </authorList>
    </citation>
    <scope>NUCLEOTIDE SEQUENCE [LARGE SCALE GENOMIC DNA]</scope>
    <source>
        <strain evidence="2">MIMtkB3</strain>
    </source>
</reference>
<feature type="signal peptide" evidence="1">
    <location>
        <begin position="1"/>
        <end position="24"/>
    </location>
</feature>
<organism evidence="2 3">
    <name type="scientific">Aerophototrophica crusticola</name>
    <dbReference type="NCBI Taxonomy" id="1709002"/>
    <lineage>
        <taxon>Bacteria</taxon>
        <taxon>Pseudomonadati</taxon>
        <taxon>Pseudomonadota</taxon>
        <taxon>Alphaproteobacteria</taxon>
        <taxon>Rhodospirillales</taxon>
        <taxon>Rhodospirillaceae</taxon>
        <taxon>Aerophototrophica</taxon>
    </lineage>
</organism>
<gene>
    <name evidence="2" type="ORF">HHL28_08275</name>
</gene>
<evidence type="ECO:0000313" key="2">
    <source>
        <dbReference type="EMBL" id="QJE73077.1"/>
    </source>
</evidence>
<dbReference type="Proteomes" id="UP000501891">
    <property type="component" value="Chromosome"/>
</dbReference>
<keyword evidence="3" id="KW-1185">Reference proteome</keyword>
<dbReference type="AlphaFoldDB" id="A0A858R6Q1"/>
<name>A0A858R6Q1_9PROT</name>
<accession>A0A858R6Q1</accession>